<proteinExistence type="predicted"/>
<dbReference type="Proteomes" id="UP000075881">
    <property type="component" value="Unassembled WGS sequence"/>
</dbReference>
<protein>
    <submittedName>
        <fullName evidence="1">Uncharacterized protein</fullName>
    </submittedName>
</protein>
<evidence type="ECO:0000313" key="2">
    <source>
        <dbReference type="Proteomes" id="UP000075881"/>
    </source>
</evidence>
<dbReference type="EnsemblMetazoa" id="ACHR014463-RA">
    <property type="protein sequence ID" value="ACHR014463-PA"/>
    <property type="gene ID" value="ACHR014463"/>
</dbReference>
<dbReference type="AlphaFoldDB" id="A0A182KJ63"/>
<accession>A0A182KJ63</accession>
<reference evidence="2" key="1">
    <citation type="submission" date="2013-03" db="EMBL/GenBank/DDBJ databases">
        <title>The Genome Sequence of Anopheles christyi ACHKN1017.</title>
        <authorList>
            <consortium name="The Broad Institute Genomics Platform"/>
            <person name="Neafsey D.E."/>
            <person name="Besansky N."/>
            <person name="Walker B."/>
            <person name="Young S.K."/>
            <person name="Zeng Q."/>
            <person name="Gargeya S."/>
            <person name="Fitzgerald M."/>
            <person name="Haas B."/>
            <person name="Abouelleil A."/>
            <person name="Allen A.W."/>
            <person name="Alvarado L."/>
            <person name="Arachchi H.M."/>
            <person name="Berlin A.M."/>
            <person name="Chapman S.B."/>
            <person name="Gainer-Dewar J."/>
            <person name="Goldberg J."/>
            <person name="Griggs A."/>
            <person name="Gujja S."/>
            <person name="Hansen M."/>
            <person name="Howarth C."/>
            <person name="Imamovic A."/>
            <person name="Ireland A."/>
            <person name="Larimer J."/>
            <person name="McCowan C."/>
            <person name="Murphy C."/>
            <person name="Pearson M."/>
            <person name="Poon T.W."/>
            <person name="Priest M."/>
            <person name="Roberts A."/>
            <person name="Saif S."/>
            <person name="Shea T."/>
            <person name="Sisk P."/>
            <person name="Sykes S."/>
            <person name="Wortman J."/>
            <person name="Nusbaum C."/>
            <person name="Birren B."/>
        </authorList>
    </citation>
    <scope>NUCLEOTIDE SEQUENCE [LARGE SCALE GENOMIC DNA]</scope>
    <source>
        <strain evidence="2">ACHKN1017</strain>
    </source>
</reference>
<organism evidence="1 2">
    <name type="scientific">Anopheles christyi</name>
    <dbReference type="NCBI Taxonomy" id="43041"/>
    <lineage>
        <taxon>Eukaryota</taxon>
        <taxon>Metazoa</taxon>
        <taxon>Ecdysozoa</taxon>
        <taxon>Arthropoda</taxon>
        <taxon>Hexapoda</taxon>
        <taxon>Insecta</taxon>
        <taxon>Pterygota</taxon>
        <taxon>Neoptera</taxon>
        <taxon>Endopterygota</taxon>
        <taxon>Diptera</taxon>
        <taxon>Nematocera</taxon>
        <taxon>Culicoidea</taxon>
        <taxon>Culicidae</taxon>
        <taxon>Anophelinae</taxon>
        <taxon>Anopheles</taxon>
    </lineage>
</organism>
<keyword evidence="2" id="KW-1185">Reference proteome</keyword>
<name>A0A182KJ63_9DIPT</name>
<evidence type="ECO:0000313" key="1">
    <source>
        <dbReference type="EnsemblMetazoa" id="ACHR014463-PA"/>
    </source>
</evidence>
<reference evidence="1" key="2">
    <citation type="submission" date="2020-05" db="UniProtKB">
        <authorList>
            <consortium name="EnsemblMetazoa"/>
        </authorList>
    </citation>
    <scope>IDENTIFICATION</scope>
    <source>
        <strain evidence="1">ACHKN1017</strain>
    </source>
</reference>
<sequence>MDLFIEWSQFLDHSIYLFLERFILVRAQPRISTGIIIVQFGSFSIKINVFLEIFPGRGSSCIIPLLPVVFQLFSVSAAGHDLRQFRFQCQITLAAIMIITHLDFSVVFLHIVNGIQHLGKLFLRQCRVTQPDQFLHPTLQLLILKAFVVKLSEILRNVLKVCCIFGSDFILHIQIIVRYVRIVSPVRFTSRITTSQDFLLNVLQVLQHFLLLGQQNTARDSNRTHVTHQPNG</sequence>
<dbReference type="VEuPathDB" id="VectorBase:ACHR014463"/>